<feature type="domain" description="HAMP" evidence="12">
    <location>
        <begin position="952"/>
        <end position="1004"/>
    </location>
</feature>
<dbReference type="AlphaFoldDB" id="R9GRX3"/>
<dbReference type="CDD" id="cd00082">
    <property type="entry name" value="HisKA"/>
    <property type="match status" value="1"/>
</dbReference>
<keyword evidence="7" id="KW-0418">Kinase</keyword>
<dbReference type="OrthoDB" id="9776727at2"/>
<feature type="transmembrane region" description="Helical" evidence="10">
    <location>
        <begin position="448"/>
        <end position="471"/>
    </location>
</feature>
<comment type="subcellular location">
    <subcellularLocation>
        <location evidence="2">Membrane</location>
    </subcellularLocation>
</comment>
<dbReference type="SUPFAM" id="SSF47384">
    <property type="entry name" value="Homodimeric domain of signal transducing histidine kinase"/>
    <property type="match status" value="1"/>
</dbReference>
<evidence type="ECO:0000256" key="4">
    <source>
        <dbReference type="ARBA" id="ARBA00022553"/>
    </source>
</evidence>
<comment type="caution">
    <text evidence="13">The sequence shown here is derived from an EMBL/GenBank/DDBJ whole genome shotgun (WGS) entry which is preliminary data.</text>
</comment>
<feature type="transmembrane region" description="Helical" evidence="10">
    <location>
        <begin position="403"/>
        <end position="436"/>
    </location>
</feature>
<feature type="transmembrane region" description="Helical" evidence="10">
    <location>
        <begin position="212"/>
        <end position="229"/>
    </location>
</feature>
<dbReference type="SMART" id="SM00387">
    <property type="entry name" value="HATPase_c"/>
    <property type="match status" value="1"/>
</dbReference>
<dbReference type="SMART" id="SM00388">
    <property type="entry name" value="HisKA"/>
    <property type="match status" value="1"/>
</dbReference>
<dbReference type="Pfam" id="PF02518">
    <property type="entry name" value="HATPase_c"/>
    <property type="match status" value="1"/>
</dbReference>
<name>R9GRX3_9SPHI</name>
<evidence type="ECO:0000256" key="3">
    <source>
        <dbReference type="ARBA" id="ARBA00012438"/>
    </source>
</evidence>
<dbReference type="InterPro" id="IPR036890">
    <property type="entry name" value="HATPase_C_sf"/>
</dbReference>
<dbReference type="PROSITE" id="PS50885">
    <property type="entry name" value="HAMP"/>
    <property type="match status" value="1"/>
</dbReference>
<sequence length="1232" mass="141842">MSATFKIRIILLLLTLSCAATALLINFTYSKDELLDFDAKTLETRLHNKEKFINDYLSDSVNFNALRSVHKNPKLAINLIQTFRDVKSIYVHTYKNNQLVFWGANRVAPQTDAGLTEGSNRIKTHNGWYEAIKKTSGSFSVVCIIPLKAEYKFQNSYLKNVFAEDLIKDNNLEIAGLSDKKIYTIRNIGGDFMLSVKLKSSLTNTFYSTLELSMWALAVLFATIFINYLSVSIASKGHVKAATCLFFLYFLIFRIYTLYFPYLDTVFNVSLFDPRHFNDGFFLPSLGDYLLNTIIISWFLCFIYSFRKELRLTVLPINKIAGIIIFTLLGLIIYLIASQQSDLFYALIIKSNINFDLTNILNLTNHSWIAIFLLYVSAFNLYLVLEIILAIGDKLPISNLTKLKIFINGIIILLLINLILGTINVYIPLFCIILFIRGYCFYTKKRNYRLVIFLFSVLIFSIIASIKLSSFEFEKERELRKVTAYKLESADDPNAVLLFLSLEQEMSNDEFIKEYFRKHTINKAVLDDNLKKLYFEGYLSRYEFETFTFTPGQEYNTADSTQIHNYRNLVLAGSIKVSENFYRVNNTFGFQNYFAILPVKDNNQQIGTLIITLKSKTFKNLGTLPEVLIDSKMISDKGLDNYSFAFYLDGHLLNQNGNYTYNLINNTFPGKINQFIFTEQNGYSHLIYQSNAKKLIVVSRPISSLIMKLASVSFMFLVMILLTVFIGLLYQVWVTFHDENFMIDRNGWKYLLSRHRILYKTRIQASLVVAIAFTLLMVSLITYFSISNQFKTDLEKGVIEQVNQINSGLEKNKIFKNEKLMATEDMLRTFSEINATDLNLYDVNGRLLFTTQYKIYDNGFLEPRMNSLAYIYLRRLQRSEYLNEEQVGRMKYITAYQPLRNDRNETIAYLSIPRFSFQRDYDSRIGHYLNTLINVYALVLIIIAIFAIFLANQITFPLTLVSKSLSEVSIDGKNEPIKWESNDEIGSLIKEYNTMILALEESARKLARSERESAWREMAKQVAHEIKNPLTPLKLGVQLLEKSWRENDPNFSKKFERFSKSFIEQIESLALIASEFSNFAKLPDTPFSRINLVDIIERSVEIYANSPGLQISFKHDMSEFFLNGSKDHLLRIFNNLIKNAIEAIPETEPGYINLSLKTDGQFALITLSDNGKGIPEDLKDIIFNPNFTTKSSGTGLGLAFVKQAIENMLGTITFVTEQDKGTTFYLRLPIVS</sequence>
<keyword evidence="9" id="KW-0902">Two-component regulatory system</keyword>
<keyword evidence="5 13" id="KW-0808">Transferase</keyword>
<feature type="domain" description="Histidine kinase" evidence="11">
    <location>
        <begin position="1021"/>
        <end position="1232"/>
    </location>
</feature>
<dbReference type="EMBL" id="AQPN01000085">
    <property type="protein sequence ID" value="EOR94448.1"/>
    <property type="molecule type" value="Genomic_DNA"/>
</dbReference>
<proteinExistence type="predicted"/>
<evidence type="ECO:0000259" key="12">
    <source>
        <dbReference type="PROSITE" id="PS50885"/>
    </source>
</evidence>
<gene>
    <name evidence="13" type="ORF">ADIARSV_2437</name>
</gene>
<dbReference type="Proteomes" id="UP000014174">
    <property type="component" value="Unassembled WGS sequence"/>
</dbReference>
<reference evidence="13 14" key="1">
    <citation type="journal article" date="2013" name="Genome Announc.">
        <title>Draft Genome Sequence of Arcticibacter svalbardensis Strain MN12-7T, a Member of the Family Sphingobacteriaceae Isolated from an Arctic Soil Sample.</title>
        <authorList>
            <person name="Shivaji S."/>
            <person name="Ara S."/>
            <person name="Prasad S."/>
            <person name="Manasa B.P."/>
            <person name="Begum Z."/>
            <person name="Singh A."/>
            <person name="Kumar Pinnaka A."/>
        </authorList>
    </citation>
    <scope>NUCLEOTIDE SEQUENCE [LARGE SCALE GENOMIC DNA]</scope>
    <source>
        <strain evidence="13 14">MN12-7</strain>
    </source>
</reference>
<dbReference type="Gene3D" id="6.10.340.10">
    <property type="match status" value="1"/>
</dbReference>
<dbReference type="PROSITE" id="PS50109">
    <property type="entry name" value="HIS_KIN"/>
    <property type="match status" value="1"/>
</dbReference>
<dbReference type="InterPro" id="IPR036097">
    <property type="entry name" value="HisK_dim/P_sf"/>
</dbReference>
<feature type="transmembrane region" description="Helical" evidence="10">
    <location>
        <begin position="282"/>
        <end position="305"/>
    </location>
</feature>
<dbReference type="SUPFAM" id="SSF55874">
    <property type="entry name" value="ATPase domain of HSP90 chaperone/DNA topoisomerase II/histidine kinase"/>
    <property type="match status" value="1"/>
</dbReference>
<feature type="transmembrane region" description="Helical" evidence="10">
    <location>
        <begin position="241"/>
        <end position="262"/>
    </location>
</feature>
<dbReference type="GO" id="GO:0016020">
    <property type="term" value="C:membrane"/>
    <property type="evidence" value="ECO:0007669"/>
    <property type="project" value="UniProtKB-SubCell"/>
</dbReference>
<protein>
    <recommendedName>
        <fullName evidence="3">histidine kinase</fullName>
        <ecNumber evidence="3">2.7.13.3</ecNumber>
    </recommendedName>
</protein>
<keyword evidence="8" id="KW-0067">ATP-binding</keyword>
<evidence type="ECO:0000313" key="13">
    <source>
        <dbReference type="EMBL" id="EOR94448.1"/>
    </source>
</evidence>
<evidence type="ECO:0000256" key="6">
    <source>
        <dbReference type="ARBA" id="ARBA00022741"/>
    </source>
</evidence>
<keyword evidence="4" id="KW-0597">Phosphoprotein</keyword>
<dbReference type="InterPro" id="IPR004358">
    <property type="entry name" value="Sig_transdc_His_kin-like_C"/>
</dbReference>
<dbReference type="GO" id="GO:0000155">
    <property type="term" value="F:phosphorelay sensor kinase activity"/>
    <property type="evidence" value="ECO:0007669"/>
    <property type="project" value="InterPro"/>
</dbReference>
<dbReference type="PANTHER" id="PTHR43065:SF46">
    <property type="entry name" value="C4-DICARBOXYLATE TRANSPORT SENSOR PROTEIN DCTB"/>
    <property type="match status" value="1"/>
</dbReference>
<dbReference type="InterPro" id="IPR005467">
    <property type="entry name" value="His_kinase_dom"/>
</dbReference>
<dbReference type="InterPro" id="IPR003661">
    <property type="entry name" value="HisK_dim/P_dom"/>
</dbReference>
<evidence type="ECO:0000256" key="5">
    <source>
        <dbReference type="ARBA" id="ARBA00022679"/>
    </source>
</evidence>
<dbReference type="STRING" id="1150600.ADIARSV_2437"/>
<organism evidence="13 14">
    <name type="scientific">Arcticibacter svalbardensis MN12-7</name>
    <dbReference type="NCBI Taxonomy" id="1150600"/>
    <lineage>
        <taxon>Bacteria</taxon>
        <taxon>Pseudomonadati</taxon>
        <taxon>Bacteroidota</taxon>
        <taxon>Sphingobacteriia</taxon>
        <taxon>Sphingobacteriales</taxon>
        <taxon>Sphingobacteriaceae</taxon>
        <taxon>Arcticibacter</taxon>
    </lineage>
</organism>
<evidence type="ECO:0000256" key="2">
    <source>
        <dbReference type="ARBA" id="ARBA00004370"/>
    </source>
</evidence>
<dbReference type="InterPro" id="IPR003594">
    <property type="entry name" value="HATPase_dom"/>
</dbReference>
<evidence type="ECO:0000313" key="14">
    <source>
        <dbReference type="Proteomes" id="UP000014174"/>
    </source>
</evidence>
<evidence type="ECO:0000256" key="1">
    <source>
        <dbReference type="ARBA" id="ARBA00000085"/>
    </source>
</evidence>
<evidence type="ECO:0000256" key="9">
    <source>
        <dbReference type="ARBA" id="ARBA00023012"/>
    </source>
</evidence>
<feature type="transmembrane region" description="Helical" evidence="10">
    <location>
        <begin position="317"/>
        <end position="337"/>
    </location>
</feature>
<keyword evidence="6" id="KW-0547">Nucleotide-binding</keyword>
<dbReference type="PATRIC" id="fig|1150600.3.peg.2411"/>
<dbReference type="InterPro" id="IPR003660">
    <property type="entry name" value="HAMP_dom"/>
</dbReference>
<accession>R9GRX3</accession>
<comment type="catalytic activity">
    <reaction evidence="1">
        <text>ATP + protein L-histidine = ADP + protein N-phospho-L-histidine.</text>
        <dbReference type="EC" id="2.7.13.3"/>
    </reaction>
</comment>
<dbReference type="PRINTS" id="PR00344">
    <property type="entry name" value="BCTRLSENSOR"/>
</dbReference>
<evidence type="ECO:0000256" key="7">
    <source>
        <dbReference type="ARBA" id="ARBA00022777"/>
    </source>
</evidence>
<feature type="transmembrane region" description="Helical" evidence="10">
    <location>
        <begin position="763"/>
        <end position="786"/>
    </location>
</feature>
<dbReference type="CDD" id="cd00075">
    <property type="entry name" value="HATPase"/>
    <property type="match status" value="1"/>
</dbReference>
<dbReference type="PANTHER" id="PTHR43065">
    <property type="entry name" value="SENSOR HISTIDINE KINASE"/>
    <property type="match status" value="1"/>
</dbReference>
<feature type="transmembrane region" description="Helical" evidence="10">
    <location>
        <begin position="709"/>
        <end position="733"/>
    </location>
</feature>
<keyword evidence="14" id="KW-1185">Reference proteome</keyword>
<dbReference type="RefSeq" id="WP_016195668.1">
    <property type="nucleotide sequence ID" value="NZ_AQPN01000085.1"/>
</dbReference>
<keyword evidence="10" id="KW-0472">Membrane</keyword>
<dbReference type="Gene3D" id="1.10.287.130">
    <property type="match status" value="1"/>
</dbReference>
<feature type="transmembrane region" description="Helical" evidence="10">
    <location>
        <begin position="928"/>
        <end position="951"/>
    </location>
</feature>
<dbReference type="Pfam" id="PF00512">
    <property type="entry name" value="HisKA"/>
    <property type="match status" value="1"/>
</dbReference>
<dbReference type="GO" id="GO:0005524">
    <property type="term" value="F:ATP binding"/>
    <property type="evidence" value="ECO:0007669"/>
    <property type="project" value="UniProtKB-KW"/>
</dbReference>
<dbReference type="Gene3D" id="3.30.565.10">
    <property type="entry name" value="Histidine kinase-like ATPase, C-terminal domain"/>
    <property type="match status" value="1"/>
</dbReference>
<evidence type="ECO:0000256" key="8">
    <source>
        <dbReference type="ARBA" id="ARBA00022840"/>
    </source>
</evidence>
<evidence type="ECO:0000259" key="11">
    <source>
        <dbReference type="PROSITE" id="PS50109"/>
    </source>
</evidence>
<feature type="transmembrane region" description="Helical" evidence="10">
    <location>
        <begin position="368"/>
        <end position="391"/>
    </location>
</feature>
<keyword evidence="10" id="KW-0812">Transmembrane</keyword>
<keyword evidence="10" id="KW-1133">Transmembrane helix</keyword>
<dbReference type="EC" id="2.7.13.3" evidence="3"/>
<dbReference type="eggNOG" id="COG5000">
    <property type="taxonomic scope" value="Bacteria"/>
</dbReference>
<evidence type="ECO:0000256" key="10">
    <source>
        <dbReference type="SAM" id="Phobius"/>
    </source>
</evidence>